<proteinExistence type="predicted"/>
<keyword evidence="5" id="KW-1185">Reference proteome</keyword>
<accession>A0A8K0K340</accession>
<dbReference type="Proteomes" id="UP000792457">
    <property type="component" value="Unassembled WGS sequence"/>
</dbReference>
<comment type="subcellular location">
    <subcellularLocation>
        <location evidence="1">Nucleus</location>
    </subcellularLocation>
</comment>
<evidence type="ECO:0000256" key="2">
    <source>
        <dbReference type="SAM" id="MobiDB-lite"/>
    </source>
</evidence>
<keyword evidence="1" id="KW-0539">Nucleus</keyword>
<dbReference type="GO" id="GO:0005634">
    <property type="term" value="C:nucleus"/>
    <property type="evidence" value="ECO:0007669"/>
    <property type="project" value="UniProtKB-SubCell"/>
</dbReference>
<evidence type="ECO:0000259" key="3">
    <source>
        <dbReference type="PROSITE" id="PS51031"/>
    </source>
</evidence>
<dbReference type="AlphaFoldDB" id="A0A8K0K340"/>
<evidence type="ECO:0000313" key="4">
    <source>
        <dbReference type="EMBL" id="KAG8226782.1"/>
    </source>
</evidence>
<organism evidence="4 5">
    <name type="scientific">Ladona fulva</name>
    <name type="common">Scarce chaser dragonfly</name>
    <name type="synonym">Libellula fulva</name>
    <dbReference type="NCBI Taxonomy" id="123851"/>
    <lineage>
        <taxon>Eukaryota</taxon>
        <taxon>Metazoa</taxon>
        <taxon>Ecdysozoa</taxon>
        <taxon>Arthropoda</taxon>
        <taxon>Hexapoda</taxon>
        <taxon>Insecta</taxon>
        <taxon>Pterygota</taxon>
        <taxon>Palaeoptera</taxon>
        <taxon>Odonata</taxon>
        <taxon>Epiprocta</taxon>
        <taxon>Anisoptera</taxon>
        <taxon>Libelluloidea</taxon>
        <taxon>Libellulidae</taxon>
        <taxon>Ladona</taxon>
    </lineage>
</organism>
<dbReference type="PROSITE" id="PS51031">
    <property type="entry name" value="BESS"/>
    <property type="match status" value="1"/>
</dbReference>
<evidence type="ECO:0000256" key="1">
    <source>
        <dbReference type="PROSITE-ProRule" id="PRU00371"/>
    </source>
</evidence>
<evidence type="ECO:0000313" key="5">
    <source>
        <dbReference type="Proteomes" id="UP000792457"/>
    </source>
</evidence>
<comment type="caution">
    <text evidence="4">The sequence shown here is derived from an EMBL/GenBank/DDBJ whole genome shotgun (WGS) entry which is preliminary data.</text>
</comment>
<dbReference type="EMBL" id="KZ308297">
    <property type="protein sequence ID" value="KAG8226782.1"/>
    <property type="molecule type" value="Genomic_DNA"/>
</dbReference>
<name>A0A8K0K340_LADFU</name>
<dbReference type="OrthoDB" id="8118596at2759"/>
<protein>
    <recommendedName>
        <fullName evidence="3">BESS domain-containing protein</fullName>
    </recommendedName>
</protein>
<dbReference type="InterPro" id="IPR004210">
    <property type="entry name" value="BESS_motif"/>
</dbReference>
<feature type="domain" description="BESS" evidence="3">
    <location>
        <begin position="180"/>
        <end position="207"/>
    </location>
</feature>
<sequence>MELDIEAFIVEIYQRPAIRDVASEEYSKGEKKKNAWEELVTIFINNKEPSNDDKKLFDRRNASSPTNENGVIVSTVPLMMVSAGICSVLSIIRLCFGRSTNTKTMEEPSGLLLTGAENPERDLCLKGKRQFYRRRRRTELSPVSTSPVPKKKSKQDPVGERLVNAVEKSVMFRQERELENDSDRMFLLSFLTPLKQIPEHARFGVKT</sequence>
<reference evidence="4" key="2">
    <citation type="submission" date="2017-10" db="EMBL/GenBank/DDBJ databases">
        <title>Ladona fulva Genome sequencing and assembly.</title>
        <authorList>
            <person name="Murali S."/>
            <person name="Richards S."/>
            <person name="Bandaranaike D."/>
            <person name="Bellair M."/>
            <person name="Blankenburg K."/>
            <person name="Chao H."/>
            <person name="Dinh H."/>
            <person name="Doddapaneni H."/>
            <person name="Dugan-Rocha S."/>
            <person name="Elkadiri S."/>
            <person name="Gnanaolivu R."/>
            <person name="Hernandez B."/>
            <person name="Skinner E."/>
            <person name="Javaid M."/>
            <person name="Lee S."/>
            <person name="Li M."/>
            <person name="Ming W."/>
            <person name="Munidasa M."/>
            <person name="Muniz J."/>
            <person name="Nguyen L."/>
            <person name="Hughes D."/>
            <person name="Osuji N."/>
            <person name="Pu L.-L."/>
            <person name="Puazo M."/>
            <person name="Qu C."/>
            <person name="Quiroz J."/>
            <person name="Raj R."/>
            <person name="Weissenberger G."/>
            <person name="Xin Y."/>
            <person name="Zou X."/>
            <person name="Han Y."/>
            <person name="Worley K."/>
            <person name="Muzny D."/>
            <person name="Gibbs R."/>
        </authorList>
    </citation>
    <scope>NUCLEOTIDE SEQUENCE</scope>
    <source>
        <strain evidence="4">Sampled in the wild</strain>
    </source>
</reference>
<reference evidence="4" key="1">
    <citation type="submission" date="2013-04" db="EMBL/GenBank/DDBJ databases">
        <authorList>
            <person name="Qu J."/>
            <person name="Murali S.C."/>
            <person name="Bandaranaike D."/>
            <person name="Bellair M."/>
            <person name="Blankenburg K."/>
            <person name="Chao H."/>
            <person name="Dinh H."/>
            <person name="Doddapaneni H."/>
            <person name="Downs B."/>
            <person name="Dugan-Rocha S."/>
            <person name="Elkadiri S."/>
            <person name="Gnanaolivu R.D."/>
            <person name="Hernandez B."/>
            <person name="Javaid M."/>
            <person name="Jayaseelan J.C."/>
            <person name="Lee S."/>
            <person name="Li M."/>
            <person name="Ming W."/>
            <person name="Munidasa M."/>
            <person name="Muniz J."/>
            <person name="Nguyen L."/>
            <person name="Ongeri F."/>
            <person name="Osuji N."/>
            <person name="Pu L.-L."/>
            <person name="Puazo M."/>
            <person name="Qu C."/>
            <person name="Quiroz J."/>
            <person name="Raj R."/>
            <person name="Weissenberger G."/>
            <person name="Xin Y."/>
            <person name="Zou X."/>
            <person name="Han Y."/>
            <person name="Richards S."/>
            <person name="Worley K."/>
            <person name="Muzny D."/>
            <person name="Gibbs R."/>
        </authorList>
    </citation>
    <scope>NUCLEOTIDE SEQUENCE</scope>
    <source>
        <strain evidence="4">Sampled in the wild</strain>
    </source>
</reference>
<dbReference type="GO" id="GO:0003677">
    <property type="term" value="F:DNA binding"/>
    <property type="evidence" value="ECO:0007669"/>
    <property type="project" value="InterPro"/>
</dbReference>
<gene>
    <name evidence="4" type="ORF">J437_LFUL002828</name>
</gene>
<feature type="region of interest" description="Disordered" evidence="2">
    <location>
        <begin position="136"/>
        <end position="159"/>
    </location>
</feature>